<accession>Q3SDM8</accession>
<dbReference type="SMART" id="SM00173">
    <property type="entry name" value="RAS"/>
    <property type="match status" value="1"/>
</dbReference>
<dbReference type="Gene3D" id="3.40.50.300">
    <property type="entry name" value="P-loop containing nucleotide triphosphate hydrolases"/>
    <property type="match status" value="1"/>
</dbReference>
<dbReference type="GO" id="GO:0003924">
    <property type="term" value="F:GTPase activity"/>
    <property type="evidence" value="ECO:0007669"/>
    <property type="project" value="InterPro"/>
</dbReference>
<reference evidence="1" key="2">
    <citation type="submission" date="2005-09" db="EMBL/GenBank/DDBJ databases">
        <title>Paramecium tetraurelia small GTP-binding-related protein genes.</title>
        <authorList>
            <person name="Cohen J."/>
        </authorList>
    </citation>
    <scope>NUCLEOTIDE SEQUENCE</scope>
</reference>
<evidence type="ECO:0000313" key="1">
    <source>
        <dbReference type="EMBL" id="CAI39330.1"/>
    </source>
</evidence>
<sequence length="234" mass="27443">MSQTDKEWTPEYIFKFILIGNSSTGKTSMLQYFINQTCKQKRKFNKLWELNSRLNYWNTKTRRSSYKYGTLLDKRDSVQLLELILRTRLEQLQFMILQSMIQIDGISQDSFDAIDDWIKDARENGKSDLDVMVVGNKIDLKDQRVISKDHAEREMKNKDALYIETSAVTGENIDKCFQNLIDQICQKITQGIMSYYKKGRIEKDEYNPQLKNPLSQNLKTKTNEAQSQSQTCNC</sequence>
<dbReference type="InterPro" id="IPR027417">
    <property type="entry name" value="P-loop_NTPase"/>
</dbReference>
<dbReference type="EMBL" id="CR932600">
    <property type="protein sequence ID" value="CAI39330.1"/>
    <property type="molecule type" value="Genomic_DNA"/>
</dbReference>
<dbReference type="InterPro" id="IPR050209">
    <property type="entry name" value="Rab_GTPases_membrane_traffic"/>
</dbReference>
<dbReference type="CDD" id="cd00154">
    <property type="entry name" value="Rab"/>
    <property type="match status" value="1"/>
</dbReference>
<dbReference type="SMART" id="SM00175">
    <property type="entry name" value="RAB"/>
    <property type="match status" value="1"/>
</dbReference>
<proteinExistence type="predicted"/>
<dbReference type="Pfam" id="PF00071">
    <property type="entry name" value="Ras"/>
    <property type="match status" value="1"/>
</dbReference>
<dbReference type="SUPFAM" id="SSF52540">
    <property type="entry name" value="P-loop containing nucleoside triphosphate hydrolases"/>
    <property type="match status" value="1"/>
</dbReference>
<dbReference type="AlphaFoldDB" id="Q3SDM8"/>
<dbReference type="GO" id="GO:0005525">
    <property type="term" value="F:GTP binding"/>
    <property type="evidence" value="ECO:0007669"/>
    <property type="project" value="InterPro"/>
</dbReference>
<organism evidence="1">
    <name type="scientific">Paramecium tetraurelia</name>
    <dbReference type="NCBI Taxonomy" id="5888"/>
    <lineage>
        <taxon>Eukaryota</taxon>
        <taxon>Sar</taxon>
        <taxon>Alveolata</taxon>
        <taxon>Ciliophora</taxon>
        <taxon>Intramacronucleata</taxon>
        <taxon>Oligohymenophorea</taxon>
        <taxon>Peniculida</taxon>
        <taxon>Parameciidae</taxon>
        <taxon>Paramecium</taxon>
    </lineage>
</organism>
<dbReference type="InterPro" id="IPR001806">
    <property type="entry name" value="Small_GTPase"/>
</dbReference>
<name>Q3SDM8_PARTE</name>
<dbReference type="PROSITE" id="PS51419">
    <property type="entry name" value="RAB"/>
    <property type="match status" value="1"/>
</dbReference>
<reference evidence="1" key="1">
    <citation type="submission" date="2005-01" db="EMBL/GenBank/DDBJ databases">
        <authorList>
            <person name="Genoscope"/>
        </authorList>
    </citation>
    <scope>NUCLEOTIDE SEQUENCE</scope>
</reference>
<gene>
    <name evidence="1" type="primary">rab_B53</name>
</gene>
<dbReference type="PRINTS" id="PR00449">
    <property type="entry name" value="RASTRNSFRMNG"/>
</dbReference>
<protein>
    <submittedName>
        <fullName evidence="1">Rab_B53 protein</fullName>
    </submittedName>
</protein>
<dbReference type="PANTHER" id="PTHR47979">
    <property type="entry name" value="DRAB11-RELATED"/>
    <property type="match status" value="1"/>
</dbReference>